<evidence type="ECO:0000256" key="1">
    <source>
        <dbReference type="SAM" id="Coils"/>
    </source>
</evidence>
<keyword evidence="4" id="KW-1185">Reference proteome</keyword>
<dbReference type="SUPFAM" id="SSF111369">
    <property type="entry name" value="HlyD-like secretion proteins"/>
    <property type="match status" value="1"/>
</dbReference>
<sequence>MRFLRHAFTGLFLLAVTAALLVWAASMVREAASARMNDGGSRRPAQERVFAVNVVSAVAGPETPVLRAFGQVQSRRTLEIRASASGSLIEVAPNFVEGGLVVKGDVLARIDPAQAQAALDRADADLRDAEFEVRDADRALLLAQDDLTSTEGQLQLYERALQRQRDLQTRGIGSVSTVEAAELSAAQARASMLSSRQALANAEARVDQAATALDRARIARKEAQRDLDDTVIRAGFDGALSAVNVVEGGLVSVNEALATLLDPDDLEVSFRVSTEQFARLLDENGRLRIAPAKVVLDVAGGDLVRDAELSRASAAVAEGQSGRQLFARVLDPHGLKAGDFVQVELDEPVLTAAIRLPATALDAAQTVLVLGDEGRLEVVQVALLRRQKDDVLVRADGLAGRMVVAERSPLLGAGIKVRPIGQEAPADDMVELTEERRAALLAFVEGNTRMPAAAKDRIKAELQQPKVSAETVARLESRMGS</sequence>
<evidence type="ECO:0000313" key="4">
    <source>
        <dbReference type="Proteomes" id="UP000238392"/>
    </source>
</evidence>
<dbReference type="PANTHER" id="PTHR30469">
    <property type="entry name" value="MULTIDRUG RESISTANCE PROTEIN MDTA"/>
    <property type="match status" value="1"/>
</dbReference>
<protein>
    <submittedName>
        <fullName evidence="3">RND family efflux transporter MFP subunit</fullName>
    </submittedName>
</protein>
<dbReference type="Gene3D" id="1.10.287.470">
    <property type="entry name" value="Helix hairpin bin"/>
    <property type="match status" value="1"/>
</dbReference>
<dbReference type="Proteomes" id="UP000238392">
    <property type="component" value="Unassembled WGS sequence"/>
</dbReference>
<dbReference type="InterPro" id="IPR058625">
    <property type="entry name" value="MdtA-like_BSH"/>
</dbReference>
<organism evidence="3 4">
    <name type="scientific">Donghicola tyrosinivorans</name>
    <dbReference type="NCBI Taxonomy" id="1652492"/>
    <lineage>
        <taxon>Bacteria</taxon>
        <taxon>Pseudomonadati</taxon>
        <taxon>Pseudomonadota</taxon>
        <taxon>Alphaproteobacteria</taxon>
        <taxon>Rhodobacterales</taxon>
        <taxon>Roseobacteraceae</taxon>
        <taxon>Donghicola</taxon>
    </lineage>
</organism>
<feature type="domain" description="Multidrug resistance protein MdtA-like barrel-sandwich hybrid" evidence="2">
    <location>
        <begin position="76"/>
        <end position="260"/>
    </location>
</feature>
<dbReference type="GO" id="GO:1990281">
    <property type="term" value="C:efflux pump complex"/>
    <property type="evidence" value="ECO:0007669"/>
    <property type="project" value="TreeGrafter"/>
</dbReference>
<dbReference type="RefSeq" id="WP_106262790.1">
    <property type="nucleotide sequence ID" value="NZ_PVTQ01000002.1"/>
</dbReference>
<proteinExistence type="predicted"/>
<reference evidence="3 4" key="1">
    <citation type="submission" date="2018-03" db="EMBL/GenBank/DDBJ databases">
        <title>Genomic Encyclopedia of Archaeal and Bacterial Type Strains, Phase II (KMG-II): from individual species to whole genera.</title>
        <authorList>
            <person name="Goeker M."/>
        </authorList>
    </citation>
    <scope>NUCLEOTIDE SEQUENCE [LARGE SCALE GENOMIC DNA]</scope>
    <source>
        <strain evidence="3 4">DSM 100212</strain>
    </source>
</reference>
<evidence type="ECO:0000313" key="3">
    <source>
        <dbReference type="EMBL" id="PRY92260.1"/>
    </source>
</evidence>
<dbReference type="AlphaFoldDB" id="A0A2T0X001"/>
<dbReference type="Gene3D" id="2.40.50.100">
    <property type="match status" value="2"/>
</dbReference>
<dbReference type="Gene3D" id="2.40.30.170">
    <property type="match status" value="1"/>
</dbReference>
<dbReference type="EMBL" id="PVTQ01000002">
    <property type="protein sequence ID" value="PRY92260.1"/>
    <property type="molecule type" value="Genomic_DNA"/>
</dbReference>
<accession>A0A2T0X001</accession>
<dbReference type="OrthoDB" id="7626141at2"/>
<dbReference type="Pfam" id="PF25917">
    <property type="entry name" value="BSH_RND"/>
    <property type="match status" value="1"/>
</dbReference>
<gene>
    <name evidence="3" type="ORF">CLV74_102175</name>
</gene>
<evidence type="ECO:0000259" key="2">
    <source>
        <dbReference type="Pfam" id="PF25917"/>
    </source>
</evidence>
<dbReference type="Gene3D" id="2.40.420.20">
    <property type="match status" value="1"/>
</dbReference>
<name>A0A2T0X001_9RHOB</name>
<keyword evidence="1" id="KW-0175">Coiled coil</keyword>
<dbReference type="GO" id="GO:0015562">
    <property type="term" value="F:efflux transmembrane transporter activity"/>
    <property type="evidence" value="ECO:0007669"/>
    <property type="project" value="TreeGrafter"/>
</dbReference>
<comment type="caution">
    <text evidence="3">The sequence shown here is derived from an EMBL/GenBank/DDBJ whole genome shotgun (WGS) entry which is preliminary data.</text>
</comment>
<feature type="coiled-coil region" evidence="1">
    <location>
        <begin position="199"/>
        <end position="233"/>
    </location>
</feature>